<dbReference type="InterPro" id="IPR020846">
    <property type="entry name" value="MFS_dom"/>
</dbReference>
<dbReference type="NCBIfam" id="TIGR00711">
    <property type="entry name" value="efflux_EmrB"/>
    <property type="match status" value="1"/>
</dbReference>
<keyword evidence="6 7" id="KW-0472">Membrane</keyword>
<dbReference type="InterPro" id="IPR036259">
    <property type="entry name" value="MFS_trans_sf"/>
</dbReference>
<evidence type="ECO:0000256" key="3">
    <source>
        <dbReference type="ARBA" id="ARBA00022475"/>
    </source>
</evidence>
<dbReference type="Gene3D" id="1.20.1250.20">
    <property type="entry name" value="MFS general substrate transporter like domains"/>
    <property type="match status" value="1"/>
</dbReference>
<dbReference type="Proteomes" id="UP000199477">
    <property type="component" value="Unassembled WGS sequence"/>
</dbReference>
<dbReference type="CDD" id="cd17503">
    <property type="entry name" value="MFS_LmrB_MDR_like"/>
    <property type="match status" value="1"/>
</dbReference>
<feature type="transmembrane region" description="Helical" evidence="7">
    <location>
        <begin position="271"/>
        <end position="290"/>
    </location>
</feature>
<dbReference type="InterPro" id="IPR004638">
    <property type="entry name" value="EmrB-like"/>
</dbReference>
<feature type="transmembrane region" description="Helical" evidence="7">
    <location>
        <begin position="310"/>
        <end position="329"/>
    </location>
</feature>
<dbReference type="PRINTS" id="PR01036">
    <property type="entry name" value="TCRTETB"/>
</dbReference>
<name>A0A1I1ZFU8_9GAMM</name>
<evidence type="ECO:0000313" key="9">
    <source>
        <dbReference type="EMBL" id="SFE30188.1"/>
    </source>
</evidence>
<feature type="transmembrane region" description="Helical" evidence="7">
    <location>
        <begin position="106"/>
        <end position="131"/>
    </location>
</feature>
<dbReference type="PANTHER" id="PTHR23501:SF51">
    <property type="entry name" value="MULTIDRUG RESISTANCE PROTEIN B"/>
    <property type="match status" value="1"/>
</dbReference>
<evidence type="ECO:0000256" key="4">
    <source>
        <dbReference type="ARBA" id="ARBA00022692"/>
    </source>
</evidence>
<evidence type="ECO:0000259" key="8">
    <source>
        <dbReference type="PROSITE" id="PS50850"/>
    </source>
</evidence>
<reference evidence="10" key="1">
    <citation type="submission" date="2016-10" db="EMBL/GenBank/DDBJ databases">
        <authorList>
            <person name="Varghese N."/>
            <person name="Submissions S."/>
        </authorList>
    </citation>
    <scope>NUCLEOTIDE SEQUENCE [LARGE SCALE GENOMIC DNA]</scope>
    <source>
        <strain evidence="10">UNC178MFTsu3.1</strain>
    </source>
</reference>
<dbReference type="PANTHER" id="PTHR23501">
    <property type="entry name" value="MAJOR FACILITATOR SUPERFAMILY"/>
    <property type="match status" value="1"/>
</dbReference>
<dbReference type="GO" id="GO:0022857">
    <property type="term" value="F:transmembrane transporter activity"/>
    <property type="evidence" value="ECO:0007669"/>
    <property type="project" value="InterPro"/>
</dbReference>
<evidence type="ECO:0000256" key="1">
    <source>
        <dbReference type="ARBA" id="ARBA00004651"/>
    </source>
</evidence>
<feature type="transmembrane region" description="Helical" evidence="7">
    <location>
        <begin position="477"/>
        <end position="498"/>
    </location>
</feature>
<accession>A0A1I1ZFU8</accession>
<gene>
    <name evidence="9" type="ORF">SAMN02799615_00698</name>
</gene>
<evidence type="ECO:0000256" key="7">
    <source>
        <dbReference type="SAM" id="Phobius"/>
    </source>
</evidence>
<keyword evidence="5 7" id="KW-1133">Transmembrane helix</keyword>
<sequence length="512" mass="55461">MSPVAHLSPGQKVFAFASMCLGMFIALLDIQIVSASLRDIGGGLSAGADDVAWIQTAYLIAEIVVIPLSGWLSRVFSTRWLFAASAAGFTITSLLCGAAWDIQSMIVFRAAQGFLGGSMIPTVFTTAFVFFEGKQRVIAAATIGAIASLAPTLGPTLGGWITDHYSWHWLFFINLVPGVFVAIAVPLLVKIDEPDLSLLKSGDWAGIALIAVFLGCLEYTLEEGPRWNWLEDSTIRTTAWVSLVAGVLFVWRGLTAEHPVVDLRALKDRNFALGCFFSFVTGIGLFATIYLTPLFLGRVEGYSAFQIGKAVFSTGVFQILSIPVYAFLANRVDLRWLLMLGLALFTASMIEFMPITHDWSSTELLLPQALRGIGQQMAVPPTVTLTLGGLAPARLRFASGLFNLMRNLGGAMGIAACATILNDRANLHFYRLAEHLTPANEAMNSHWSDLSGATEASSAALRQLWQLTFREAQTLTYADAFFCIMLCFAVATVMVPLMRKVQPPTGPSADAH</sequence>
<keyword evidence="10" id="KW-1185">Reference proteome</keyword>
<feature type="transmembrane region" description="Helical" evidence="7">
    <location>
        <begin position="52"/>
        <end position="73"/>
    </location>
</feature>
<dbReference type="RefSeq" id="WP_026633990.1">
    <property type="nucleotide sequence ID" value="NZ_FONH01000002.1"/>
</dbReference>
<dbReference type="Gene3D" id="1.20.1720.10">
    <property type="entry name" value="Multidrug resistance protein D"/>
    <property type="match status" value="1"/>
</dbReference>
<feature type="transmembrane region" description="Helical" evidence="7">
    <location>
        <begin position="167"/>
        <end position="189"/>
    </location>
</feature>
<dbReference type="Pfam" id="PF07690">
    <property type="entry name" value="MFS_1"/>
    <property type="match status" value="1"/>
</dbReference>
<evidence type="ECO:0000313" key="10">
    <source>
        <dbReference type="Proteomes" id="UP000199477"/>
    </source>
</evidence>
<feature type="transmembrane region" description="Helical" evidence="7">
    <location>
        <begin position="12"/>
        <end position="32"/>
    </location>
</feature>
<dbReference type="SUPFAM" id="SSF103473">
    <property type="entry name" value="MFS general substrate transporter"/>
    <property type="match status" value="1"/>
</dbReference>
<feature type="transmembrane region" description="Helical" evidence="7">
    <location>
        <begin position="138"/>
        <end position="161"/>
    </location>
</feature>
<keyword evidence="3" id="KW-1003">Cell membrane</keyword>
<keyword evidence="4 7" id="KW-0812">Transmembrane</keyword>
<dbReference type="PROSITE" id="PS50850">
    <property type="entry name" value="MFS"/>
    <property type="match status" value="1"/>
</dbReference>
<evidence type="ECO:0000256" key="2">
    <source>
        <dbReference type="ARBA" id="ARBA00022448"/>
    </source>
</evidence>
<dbReference type="STRING" id="500610.SAMN02799615_00698"/>
<feature type="domain" description="Major facilitator superfamily (MFS) profile" evidence="8">
    <location>
        <begin position="15"/>
        <end position="503"/>
    </location>
</feature>
<dbReference type="EMBL" id="FONH01000002">
    <property type="protein sequence ID" value="SFE30188.1"/>
    <property type="molecule type" value="Genomic_DNA"/>
</dbReference>
<keyword evidence="2" id="KW-0813">Transport</keyword>
<evidence type="ECO:0000256" key="6">
    <source>
        <dbReference type="ARBA" id="ARBA00023136"/>
    </source>
</evidence>
<protein>
    <submittedName>
        <fullName evidence="9">Drug resistance transporter, EmrB/QacA subfamily</fullName>
    </submittedName>
</protein>
<dbReference type="GO" id="GO:0005886">
    <property type="term" value="C:plasma membrane"/>
    <property type="evidence" value="ECO:0007669"/>
    <property type="project" value="UniProtKB-SubCell"/>
</dbReference>
<evidence type="ECO:0000256" key="5">
    <source>
        <dbReference type="ARBA" id="ARBA00022989"/>
    </source>
</evidence>
<feature type="transmembrane region" description="Helical" evidence="7">
    <location>
        <begin position="336"/>
        <end position="355"/>
    </location>
</feature>
<feature type="transmembrane region" description="Helical" evidence="7">
    <location>
        <begin position="80"/>
        <end position="100"/>
    </location>
</feature>
<proteinExistence type="predicted"/>
<feature type="transmembrane region" description="Helical" evidence="7">
    <location>
        <begin position="201"/>
        <end position="221"/>
    </location>
</feature>
<feature type="transmembrane region" description="Helical" evidence="7">
    <location>
        <begin position="233"/>
        <end position="251"/>
    </location>
</feature>
<comment type="subcellular location">
    <subcellularLocation>
        <location evidence="1">Cell membrane</location>
        <topology evidence="1">Multi-pass membrane protein</topology>
    </subcellularLocation>
</comment>
<organism evidence="9 10">
    <name type="scientific">Dyella marensis</name>
    <dbReference type="NCBI Taxonomy" id="500610"/>
    <lineage>
        <taxon>Bacteria</taxon>
        <taxon>Pseudomonadati</taxon>
        <taxon>Pseudomonadota</taxon>
        <taxon>Gammaproteobacteria</taxon>
        <taxon>Lysobacterales</taxon>
        <taxon>Rhodanobacteraceae</taxon>
        <taxon>Dyella</taxon>
    </lineage>
</organism>
<dbReference type="AlphaFoldDB" id="A0A1I1ZFU8"/>
<dbReference type="InterPro" id="IPR011701">
    <property type="entry name" value="MFS"/>
</dbReference>
<feature type="transmembrane region" description="Helical" evidence="7">
    <location>
        <begin position="404"/>
        <end position="421"/>
    </location>
</feature>